<organism evidence="1 2">
    <name type="scientific">Olea europaea subsp. europaea</name>
    <dbReference type="NCBI Taxonomy" id="158383"/>
    <lineage>
        <taxon>Eukaryota</taxon>
        <taxon>Viridiplantae</taxon>
        <taxon>Streptophyta</taxon>
        <taxon>Embryophyta</taxon>
        <taxon>Tracheophyta</taxon>
        <taxon>Spermatophyta</taxon>
        <taxon>Magnoliopsida</taxon>
        <taxon>eudicotyledons</taxon>
        <taxon>Gunneridae</taxon>
        <taxon>Pentapetalae</taxon>
        <taxon>asterids</taxon>
        <taxon>lamiids</taxon>
        <taxon>Lamiales</taxon>
        <taxon>Oleaceae</taxon>
        <taxon>Oleeae</taxon>
        <taxon>Olea</taxon>
    </lineage>
</organism>
<accession>A0A8S0QVW1</accession>
<dbReference type="EMBL" id="CACTIH010001957">
    <property type="protein sequence ID" value="CAA2969966.1"/>
    <property type="molecule type" value="Genomic_DNA"/>
</dbReference>
<keyword evidence="2" id="KW-1185">Reference proteome</keyword>
<comment type="caution">
    <text evidence="1">The sequence shown here is derived from an EMBL/GenBank/DDBJ whole genome shotgun (WGS) entry which is preliminary data.</text>
</comment>
<dbReference type="AlphaFoldDB" id="A0A8S0QVW1"/>
<evidence type="ECO:0000313" key="1">
    <source>
        <dbReference type="EMBL" id="CAA2969966.1"/>
    </source>
</evidence>
<name>A0A8S0QVW1_OLEEU</name>
<proteinExistence type="predicted"/>
<gene>
    <name evidence="1" type="ORF">OLEA9_A029776</name>
</gene>
<protein>
    <submittedName>
        <fullName evidence="1">Uncharacterized protein</fullName>
    </submittedName>
</protein>
<reference evidence="1 2" key="1">
    <citation type="submission" date="2019-12" db="EMBL/GenBank/DDBJ databases">
        <authorList>
            <person name="Alioto T."/>
            <person name="Alioto T."/>
            <person name="Gomez Garrido J."/>
        </authorList>
    </citation>
    <scope>NUCLEOTIDE SEQUENCE [LARGE SCALE GENOMIC DNA]</scope>
</reference>
<evidence type="ECO:0000313" key="2">
    <source>
        <dbReference type="Proteomes" id="UP000594638"/>
    </source>
</evidence>
<dbReference type="Proteomes" id="UP000594638">
    <property type="component" value="Unassembled WGS sequence"/>
</dbReference>
<sequence>MSVAKIVEFYIEDSGDKNMKNKVNFAYTDGLTSPRKMSKRATSCSDFKEKSLHISK</sequence>
<dbReference type="Gramene" id="OE9A029776T1">
    <property type="protein sequence ID" value="OE9A029776C1"/>
    <property type="gene ID" value="OE9A029776"/>
</dbReference>